<dbReference type="EMBL" id="KN847342">
    <property type="protein sequence ID" value="KIW38050.1"/>
    <property type="molecule type" value="Genomic_DNA"/>
</dbReference>
<feature type="transmembrane region" description="Helical" evidence="5">
    <location>
        <begin position="112"/>
        <end position="139"/>
    </location>
</feature>
<evidence type="ECO:0000256" key="5">
    <source>
        <dbReference type="SAM" id="Phobius"/>
    </source>
</evidence>
<keyword evidence="4 5" id="KW-0472">Membrane</keyword>
<sequence length="273" mass="30932">MDDSETQTFSNNATDRTPLLPSDRRYLETLRSSKDFVACHIIKIHGEDSSVWRLRYNLQRFFSSKWGHYFVIALVTLDISCIFADFLISLHMCEHKRDKNFPYDDWELADHVLDYVSLVFSCLFMAELLGCVFAFGLGYDAPCPSVPPSLSCTKLTLTYYPFSPTRVCADPRSGIVISTRNSIYLMHALSSPPLSSTSFSEARSRKRAHLSSSVDCGACSRSSKSFPPARKTRLKRCTNESNSWSRRMINSQRRIKSCDFGAIVLPLQTNESG</sequence>
<comment type="subcellular location">
    <subcellularLocation>
        <location evidence="1">Membrane</location>
        <topology evidence="1">Multi-pass membrane protein</topology>
    </subcellularLocation>
</comment>
<dbReference type="OrthoDB" id="427456at2759"/>
<dbReference type="STRING" id="215243.A0A0D2D6Q9"/>
<dbReference type="Proteomes" id="UP000053342">
    <property type="component" value="Unassembled WGS sequence"/>
</dbReference>
<dbReference type="AlphaFoldDB" id="A0A0D2D6Q9"/>
<dbReference type="RefSeq" id="XP_016258266.1">
    <property type="nucleotide sequence ID" value="XM_016411512.1"/>
</dbReference>
<dbReference type="GO" id="GO:0016020">
    <property type="term" value="C:membrane"/>
    <property type="evidence" value="ECO:0007669"/>
    <property type="project" value="UniProtKB-SubCell"/>
</dbReference>
<dbReference type="InterPro" id="IPR027359">
    <property type="entry name" value="Volt_channel_dom_sf"/>
</dbReference>
<evidence type="ECO:0000313" key="7">
    <source>
        <dbReference type="Proteomes" id="UP000053342"/>
    </source>
</evidence>
<keyword evidence="7" id="KW-1185">Reference proteome</keyword>
<gene>
    <name evidence="6" type="ORF">PV06_10021</name>
</gene>
<protein>
    <submittedName>
        <fullName evidence="6">Uncharacterized protein</fullName>
    </submittedName>
</protein>
<evidence type="ECO:0000256" key="1">
    <source>
        <dbReference type="ARBA" id="ARBA00004141"/>
    </source>
</evidence>
<evidence type="ECO:0000313" key="6">
    <source>
        <dbReference type="EMBL" id="KIW38050.1"/>
    </source>
</evidence>
<keyword evidence="2 5" id="KW-0812">Transmembrane</keyword>
<dbReference type="HOGENOM" id="CLU_1019543_0_0_1"/>
<organism evidence="6 7">
    <name type="scientific">Exophiala oligosperma</name>
    <dbReference type="NCBI Taxonomy" id="215243"/>
    <lineage>
        <taxon>Eukaryota</taxon>
        <taxon>Fungi</taxon>
        <taxon>Dikarya</taxon>
        <taxon>Ascomycota</taxon>
        <taxon>Pezizomycotina</taxon>
        <taxon>Eurotiomycetes</taxon>
        <taxon>Chaetothyriomycetidae</taxon>
        <taxon>Chaetothyriales</taxon>
        <taxon>Herpotrichiellaceae</taxon>
        <taxon>Exophiala</taxon>
    </lineage>
</organism>
<dbReference type="Gene3D" id="1.20.120.350">
    <property type="entry name" value="Voltage-gated potassium channels. Chain C"/>
    <property type="match status" value="1"/>
</dbReference>
<name>A0A0D2D6Q9_9EURO</name>
<dbReference type="GeneID" id="27362095"/>
<evidence type="ECO:0000256" key="4">
    <source>
        <dbReference type="ARBA" id="ARBA00023136"/>
    </source>
</evidence>
<evidence type="ECO:0000256" key="2">
    <source>
        <dbReference type="ARBA" id="ARBA00022692"/>
    </source>
</evidence>
<proteinExistence type="predicted"/>
<evidence type="ECO:0000256" key="3">
    <source>
        <dbReference type="ARBA" id="ARBA00022989"/>
    </source>
</evidence>
<accession>A0A0D2D6Q9</accession>
<keyword evidence="3 5" id="KW-1133">Transmembrane helix</keyword>
<dbReference type="VEuPathDB" id="FungiDB:PV06_10021"/>
<reference evidence="6 7" key="1">
    <citation type="submission" date="2015-01" db="EMBL/GenBank/DDBJ databases">
        <title>The Genome Sequence of Exophiala oligosperma CBS72588.</title>
        <authorList>
            <consortium name="The Broad Institute Genomics Platform"/>
            <person name="Cuomo C."/>
            <person name="de Hoog S."/>
            <person name="Gorbushina A."/>
            <person name="Stielow B."/>
            <person name="Teixiera M."/>
            <person name="Abouelleil A."/>
            <person name="Chapman S.B."/>
            <person name="Priest M."/>
            <person name="Young S.K."/>
            <person name="Wortman J."/>
            <person name="Nusbaum C."/>
            <person name="Birren B."/>
        </authorList>
    </citation>
    <scope>NUCLEOTIDE SEQUENCE [LARGE SCALE GENOMIC DNA]</scope>
    <source>
        <strain evidence="6 7">CBS 72588</strain>
    </source>
</reference>
<feature type="transmembrane region" description="Helical" evidence="5">
    <location>
        <begin position="66"/>
        <end position="91"/>
    </location>
</feature>